<accession>A0ABY1Q9C9</accession>
<sequence>MGSIGIMSASKLVSRIPGFPPFSLCSLASVCSLFIAVSLLAGWFIPEFYAWTDSDQSRPSPLLWKVPLGAAVASTAFCMVLPWLPMQTNPIRDTPSPSMRFSLRALMMLTAGIAVAIPLLAKYPLVVSGIICAGAYGCLIAFSVRNPPHRMASFALFGSMILPYAWVIGYEELDRILPTLTVIIAGMPTFLPAALLGSTFGQHFQESQWLSFLLTALEIAVGVWIIRLGPKQTIAYLLLVLQISALGSLGFYMMCIA</sequence>
<feature type="transmembrane region" description="Helical" evidence="1">
    <location>
        <begin position="66"/>
        <end position="84"/>
    </location>
</feature>
<evidence type="ECO:0000313" key="2">
    <source>
        <dbReference type="EMBL" id="SMP59992.1"/>
    </source>
</evidence>
<keyword evidence="1" id="KW-0472">Membrane</keyword>
<keyword evidence="1" id="KW-0812">Transmembrane</keyword>
<feature type="transmembrane region" description="Helical" evidence="1">
    <location>
        <begin position="127"/>
        <end position="144"/>
    </location>
</feature>
<feature type="transmembrane region" description="Helical" evidence="1">
    <location>
        <begin position="105"/>
        <end position="121"/>
    </location>
</feature>
<proteinExistence type="predicted"/>
<gene>
    <name evidence="2" type="ORF">SAMN06265222_106299</name>
</gene>
<comment type="caution">
    <text evidence="2">The sequence shown here is derived from an EMBL/GenBank/DDBJ whole genome shotgun (WGS) entry which is preliminary data.</text>
</comment>
<reference evidence="2 3" key="1">
    <citation type="submission" date="2017-05" db="EMBL/GenBank/DDBJ databases">
        <authorList>
            <person name="Varghese N."/>
            <person name="Submissions S."/>
        </authorList>
    </citation>
    <scope>NUCLEOTIDE SEQUENCE [LARGE SCALE GENOMIC DNA]</scope>
    <source>
        <strain evidence="2 3">DSM 25457</strain>
    </source>
</reference>
<feature type="transmembrane region" description="Helical" evidence="1">
    <location>
        <begin position="151"/>
        <end position="170"/>
    </location>
</feature>
<organism evidence="2 3">
    <name type="scientific">Neorhodopirellula lusitana</name>
    <dbReference type="NCBI Taxonomy" id="445327"/>
    <lineage>
        <taxon>Bacteria</taxon>
        <taxon>Pseudomonadati</taxon>
        <taxon>Planctomycetota</taxon>
        <taxon>Planctomycetia</taxon>
        <taxon>Pirellulales</taxon>
        <taxon>Pirellulaceae</taxon>
        <taxon>Neorhodopirellula</taxon>
    </lineage>
</organism>
<dbReference type="EMBL" id="FXUG01000006">
    <property type="protein sequence ID" value="SMP59992.1"/>
    <property type="molecule type" value="Genomic_DNA"/>
</dbReference>
<evidence type="ECO:0000256" key="1">
    <source>
        <dbReference type="SAM" id="Phobius"/>
    </source>
</evidence>
<keyword evidence="1" id="KW-1133">Transmembrane helix</keyword>
<dbReference type="Proteomes" id="UP001158067">
    <property type="component" value="Unassembled WGS sequence"/>
</dbReference>
<keyword evidence="3" id="KW-1185">Reference proteome</keyword>
<feature type="transmembrane region" description="Helical" evidence="1">
    <location>
        <begin position="21"/>
        <end position="46"/>
    </location>
</feature>
<name>A0ABY1Q9C9_9BACT</name>
<feature type="transmembrane region" description="Helical" evidence="1">
    <location>
        <begin position="209"/>
        <end position="228"/>
    </location>
</feature>
<evidence type="ECO:0000313" key="3">
    <source>
        <dbReference type="Proteomes" id="UP001158067"/>
    </source>
</evidence>
<feature type="transmembrane region" description="Helical" evidence="1">
    <location>
        <begin position="176"/>
        <end position="197"/>
    </location>
</feature>
<protein>
    <submittedName>
        <fullName evidence="2">Uncharacterized protein</fullName>
    </submittedName>
</protein>
<feature type="transmembrane region" description="Helical" evidence="1">
    <location>
        <begin position="234"/>
        <end position="255"/>
    </location>
</feature>